<protein>
    <recommendedName>
        <fullName evidence="1">Trimeric autotransporter adhesin YadA-like head domain-containing protein</fullName>
    </recommendedName>
</protein>
<dbReference type="EMBL" id="AP024955">
    <property type="protein sequence ID" value="BCZ78936.1"/>
    <property type="molecule type" value="Genomic_DNA"/>
</dbReference>
<dbReference type="InterPro" id="IPR011049">
    <property type="entry name" value="Serralysin-like_metalloprot_C"/>
</dbReference>
<proteinExistence type="predicted"/>
<gene>
    <name evidence="2" type="ORF">PTKU64_26110</name>
</gene>
<dbReference type="Proteomes" id="UP001319874">
    <property type="component" value="Chromosome 1"/>
</dbReference>
<organism evidence="2 3">
    <name type="scientific">Paraburkholderia terrae</name>
    <dbReference type="NCBI Taxonomy" id="311230"/>
    <lineage>
        <taxon>Bacteria</taxon>
        <taxon>Pseudomonadati</taxon>
        <taxon>Pseudomonadota</taxon>
        <taxon>Betaproteobacteria</taxon>
        <taxon>Burkholderiales</taxon>
        <taxon>Burkholderiaceae</taxon>
        <taxon>Paraburkholderia</taxon>
    </lineage>
</organism>
<dbReference type="InterPro" id="IPR008640">
    <property type="entry name" value="Adhesin_Head_dom"/>
</dbReference>
<reference evidence="2 3" key="1">
    <citation type="journal article" date="2022" name="Front. Microbiol.">
        <title>Identification and characterization of a novel class of self-sufficient cytochrome P450 hydroxylase involved in cyclohexanecarboxylate degradation in Paraburkholderia terrae strain KU-64.</title>
        <authorList>
            <person name="Yamamoto T."/>
            <person name="Hasegawa Y."/>
            <person name="Iwaki H."/>
        </authorList>
    </citation>
    <scope>NUCLEOTIDE SEQUENCE [LARGE SCALE GENOMIC DNA]</scope>
    <source>
        <strain evidence="2 3">KU-64</strain>
    </source>
</reference>
<sequence>MAGGALASGFAYANSTGYVKDGNGNSIVAINNSGAGNCKTTPSATNTLTDSGSAIAFGCMALANGTDALAFGQSNSASADHALVFGDNSTASGVSSIALGTGISGQGTTVGVGASYQ</sequence>
<name>A0ABM7TIX7_9BURK</name>
<keyword evidence="3" id="KW-1185">Reference proteome</keyword>
<feature type="domain" description="Trimeric autotransporter adhesin YadA-like head" evidence="1">
    <location>
        <begin position="53"/>
        <end position="73"/>
    </location>
</feature>
<evidence type="ECO:0000313" key="2">
    <source>
        <dbReference type="EMBL" id="BCZ78936.1"/>
    </source>
</evidence>
<feature type="domain" description="Trimeric autotransporter adhesin YadA-like head" evidence="1">
    <location>
        <begin position="77"/>
        <end position="102"/>
    </location>
</feature>
<evidence type="ECO:0000259" key="1">
    <source>
        <dbReference type="Pfam" id="PF05658"/>
    </source>
</evidence>
<dbReference type="Gene3D" id="2.150.10.10">
    <property type="entry name" value="Serralysin-like metalloprotease, C-terminal"/>
    <property type="match status" value="1"/>
</dbReference>
<accession>A0ABM7TIX7</accession>
<evidence type="ECO:0000313" key="3">
    <source>
        <dbReference type="Proteomes" id="UP001319874"/>
    </source>
</evidence>
<dbReference type="SUPFAM" id="SSF101967">
    <property type="entry name" value="Adhesin YadA, collagen-binding domain"/>
    <property type="match status" value="1"/>
</dbReference>
<dbReference type="Pfam" id="PF05658">
    <property type="entry name" value="YadA_head"/>
    <property type="match status" value="2"/>
</dbReference>